<proteinExistence type="predicted"/>
<sequence length="56" mass="6228">MILDEELLDAAAMPNEAHISTGYAAPASSGAFTVPETKVRRLFPEVWIWHQAEETE</sequence>
<gene>
    <name evidence="1" type="ORF">ASIM_LOCUS12592</name>
</gene>
<reference evidence="3" key="1">
    <citation type="submission" date="2017-02" db="UniProtKB">
        <authorList>
            <consortium name="WormBaseParasite"/>
        </authorList>
    </citation>
    <scope>IDENTIFICATION</scope>
</reference>
<name>A0A0M3JXN9_ANISI</name>
<evidence type="ECO:0000313" key="2">
    <source>
        <dbReference type="Proteomes" id="UP000267096"/>
    </source>
</evidence>
<dbReference type="AlphaFoldDB" id="A0A0M3JXN9"/>
<organism evidence="3">
    <name type="scientific">Anisakis simplex</name>
    <name type="common">Herring worm</name>
    <dbReference type="NCBI Taxonomy" id="6269"/>
    <lineage>
        <taxon>Eukaryota</taxon>
        <taxon>Metazoa</taxon>
        <taxon>Ecdysozoa</taxon>
        <taxon>Nematoda</taxon>
        <taxon>Chromadorea</taxon>
        <taxon>Rhabditida</taxon>
        <taxon>Spirurina</taxon>
        <taxon>Ascaridomorpha</taxon>
        <taxon>Ascaridoidea</taxon>
        <taxon>Anisakidae</taxon>
        <taxon>Anisakis</taxon>
        <taxon>Anisakis simplex complex</taxon>
    </lineage>
</organism>
<dbReference type="WBParaSite" id="ASIM_0001312601-mRNA-1">
    <property type="protein sequence ID" value="ASIM_0001312601-mRNA-1"/>
    <property type="gene ID" value="ASIM_0001312601"/>
</dbReference>
<dbReference type="EMBL" id="UYRR01031215">
    <property type="protein sequence ID" value="VDK47722.1"/>
    <property type="molecule type" value="Genomic_DNA"/>
</dbReference>
<evidence type="ECO:0000313" key="3">
    <source>
        <dbReference type="WBParaSite" id="ASIM_0001312601-mRNA-1"/>
    </source>
</evidence>
<dbReference type="Proteomes" id="UP000267096">
    <property type="component" value="Unassembled WGS sequence"/>
</dbReference>
<evidence type="ECO:0000313" key="1">
    <source>
        <dbReference type="EMBL" id="VDK47722.1"/>
    </source>
</evidence>
<reference evidence="1 2" key="2">
    <citation type="submission" date="2018-11" db="EMBL/GenBank/DDBJ databases">
        <authorList>
            <consortium name="Pathogen Informatics"/>
        </authorList>
    </citation>
    <scope>NUCLEOTIDE SEQUENCE [LARGE SCALE GENOMIC DNA]</scope>
</reference>
<accession>A0A0M3JXN9</accession>
<keyword evidence="2" id="KW-1185">Reference proteome</keyword>
<protein>
    <submittedName>
        <fullName evidence="3">Transposase</fullName>
    </submittedName>
</protein>